<comment type="caution">
    <text evidence="9">The sequence shown here is derived from an EMBL/GenBank/DDBJ whole genome shotgun (WGS) entry which is preliminary data.</text>
</comment>
<dbReference type="SUPFAM" id="SSF53056">
    <property type="entry name" value="beta-carbonic anhydrase, cab"/>
    <property type="match status" value="1"/>
</dbReference>
<dbReference type="EMBL" id="JZBS01002655">
    <property type="protein sequence ID" value="KKK17793.1"/>
    <property type="molecule type" value="Genomic_DNA"/>
</dbReference>
<dbReference type="InterPro" id="IPR036874">
    <property type="entry name" value="Carbonic_anhydrase_sf"/>
</dbReference>
<feature type="binding site" evidence="7">
    <location>
        <position position="133"/>
    </location>
    <ligand>
        <name>Zn(2+)</name>
        <dbReference type="ChEBI" id="CHEBI:29105"/>
    </ligand>
</feature>
<dbReference type="GO" id="GO:0034599">
    <property type="term" value="P:cellular response to oxidative stress"/>
    <property type="evidence" value="ECO:0007669"/>
    <property type="project" value="TreeGrafter"/>
</dbReference>
<evidence type="ECO:0000256" key="6">
    <source>
        <dbReference type="ARBA" id="ARBA00048348"/>
    </source>
</evidence>
<comment type="cofactor">
    <cofactor evidence="7">
        <name>Zn(2+)</name>
        <dbReference type="ChEBI" id="CHEBI:29105"/>
    </cofactor>
    <text evidence="7">Binds 1 zinc ion per subunit.</text>
</comment>
<dbReference type="GO" id="GO:0005737">
    <property type="term" value="C:cytoplasm"/>
    <property type="evidence" value="ECO:0007669"/>
    <property type="project" value="TreeGrafter"/>
</dbReference>
<name>A0A0F8UE12_9EURO</name>
<protein>
    <recommendedName>
        <fullName evidence="2 8">Carbonic anhydrase</fullName>
        <ecNumber evidence="2 8">4.2.1.1</ecNumber>
    </recommendedName>
    <alternativeName>
        <fullName evidence="8">Carbonate dehydratase</fullName>
    </alternativeName>
</protein>
<comment type="similarity">
    <text evidence="1 8">Belongs to the beta-class carbonic anhydrase family.</text>
</comment>
<comment type="catalytic activity">
    <reaction evidence="6 8">
        <text>hydrogencarbonate + H(+) = CO2 + H2O</text>
        <dbReference type="Rhea" id="RHEA:10748"/>
        <dbReference type="ChEBI" id="CHEBI:15377"/>
        <dbReference type="ChEBI" id="CHEBI:15378"/>
        <dbReference type="ChEBI" id="CHEBI:16526"/>
        <dbReference type="ChEBI" id="CHEBI:17544"/>
        <dbReference type="EC" id="4.2.1.1"/>
    </reaction>
</comment>
<sequence>MNATRLLPHLLAPGRATAIRGTRTSLSRNCSRSAKGANKVSSIDSSSTDRFIAALGLNKEWASKIAKEQPELFPTLAAGQNPEILWIGCSDSRCPETTLLGLKPGDVFVHRNIANVLHPSDLSSSPSSNMPGHTCCGGVAAALGNKQLGILDPWLLPLRQLREENLELLQSLSADEAAVKLVEFNVLAGVKVLKQKNVVLEAMQQGLKVHGVVYDVSSGVIRQLDTSEPADVVKARLTSFKTDV</sequence>
<dbReference type="EC" id="4.2.1.1" evidence="2 8"/>
<dbReference type="Proteomes" id="UP000034291">
    <property type="component" value="Unassembled WGS sequence"/>
</dbReference>
<reference evidence="9 10" key="1">
    <citation type="submission" date="2015-02" db="EMBL/GenBank/DDBJ databases">
        <title>Draft Genome Sequences of Two Closely-Related Aflatoxigenic Aspergillus Species Obtained from the Cote d'Ivoire.</title>
        <authorList>
            <person name="Moore G.G."/>
            <person name="Beltz S.B."/>
            <person name="Mack B.M."/>
        </authorList>
    </citation>
    <scope>NUCLEOTIDE SEQUENCE [LARGE SCALE GENOMIC DNA]</scope>
    <source>
        <strain evidence="9 10">SRRC1468</strain>
    </source>
</reference>
<feature type="binding site" evidence="7">
    <location>
        <position position="136"/>
    </location>
    <ligand>
        <name>Zn(2+)</name>
        <dbReference type="ChEBI" id="CHEBI:29105"/>
    </ligand>
</feature>
<organism evidence="9 10">
    <name type="scientific">Aspergillus rambellii</name>
    <dbReference type="NCBI Taxonomy" id="308745"/>
    <lineage>
        <taxon>Eukaryota</taxon>
        <taxon>Fungi</taxon>
        <taxon>Dikarya</taxon>
        <taxon>Ascomycota</taxon>
        <taxon>Pezizomycotina</taxon>
        <taxon>Eurotiomycetes</taxon>
        <taxon>Eurotiomycetidae</taxon>
        <taxon>Eurotiales</taxon>
        <taxon>Aspergillaceae</taxon>
        <taxon>Aspergillus</taxon>
        <taxon>Aspergillus subgen. Nidulantes</taxon>
    </lineage>
</organism>
<keyword evidence="4 7" id="KW-0862">Zinc</keyword>
<comment type="function">
    <text evidence="8">Reversible hydration of carbon dioxide.</text>
</comment>
<keyword evidence="3 7" id="KW-0479">Metal-binding</keyword>
<evidence type="ECO:0000313" key="10">
    <source>
        <dbReference type="Proteomes" id="UP000034291"/>
    </source>
</evidence>
<dbReference type="Gene3D" id="3.40.1050.10">
    <property type="entry name" value="Carbonic anhydrase"/>
    <property type="match status" value="2"/>
</dbReference>
<dbReference type="CDD" id="cd00883">
    <property type="entry name" value="beta_CA_cladeA"/>
    <property type="match status" value="1"/>
</dbReference>
<accession>A0A0F8UE12</accession>
<evidence type="ECO:0000256" key="7">
    <source>
        <dbReference type="PIRSR" id="PIRSR601765-1"/>
    </source>
</evidence>
<evidence type="ECO:0000256" key="3">
    <source>
        <dbReference type="ARBA" id="ARBA00022723"/>
    </source>
</evidence>
<dbReference type="OrthoDB" id="10248475at2759"/>
<evidence type="ECO:0000313" key="9">
    <source>
        <dbReference type="EMBL" id="KKK17793.1"/>
    </source>
</evidence>
<evidence type="ECO:0000256" key="8">
    <source>
        <dbReference type="RuleBase" id="RU003956"/>
    </source>
</evidence>
<feature type="binding site" evidence="7">
    <location>
        <position position="91"/>
    </location>
    <ligand>
        <name>Zn(2+)</name>
        <dbReference type="ChEBI" id="CHEBI:29105"/>
    </ligand>
</feature>
<keyword evidence="5 8" id="KW-0456">Lyase</keyword>
<dbReference type="Pfam" id="PF00484">
    <property type="entry name" value="Pro_CA"/>
    <property type="match status" value="1"/>
</dbReference>
<evidence type="ECO:0000256" key="1">
    <source>
        <dbReference type="ARBA" id="ARBA00006217"/>
    </source>
</evidence>
<dbReference type="STRING" id="308745.A0A0F8UE12"/>
<dbReference type="PANTHER" id="PTHR11002">
    <property type="entry name" value="CARBONIC ANHYDRASE"/>
    <property type="match status" value="1"/>
</dbReference>
<feature type="binding site" evidence="7">
    <location>
        <position position="89"/>
    </location>
    <ligand>
        <name>Zn(2+)</name>
        <dbReference type="ChEBI" id="CHEBI:29105"/>
    </ligand>
</feature>
<keyword evidence="10" id="KW-1185">Reference proteome</keyword>
<dbReference type="SMART" id="SM00947">
    <property type="entry name" value="Pro_CA"/>
    <property type="match status" value="1"/>
</dbReference>
<dbReference type="InterPro" id="IPR001765">
    <property type="entry name" value="Carbonic_anhydrase"/>
</dbReference>
<dbReference type="PANTHER" id="PTHR11002:SF76">
    <property type="entry name" value="CARBONIC ANHYDRASE"/>
    <property type="match status" value="1"/>
</dbReference>
<gene>
    <name evidence="9" type="ORF">ARAM_006245</name>
</gene>
<evidence type="ECO:0000256" key="4">
    <source>
        <dbReference type="ARBA" id="ARBA00022833"/>
    </source>
</evidence>
<dbReference type="GO" id="GO:0008270">
    <property type="term" value="F:zinc ion binding"/>
    <property type="evidence" value="ECO:0007669"/>
    <property type="project" value="UniProtKB-UniRule"/>
</dbReference>
<dbReference type="GO" id="GO:0004089">
    <property type="term" value="F:carbonate dehydratase activity"/>
    <property type="evidence" value="ECO:0007669"/>
    <property type="project" value="UniProtKB-UniRule"/>
</dbReference>
<evidence type="ECO:0000256" key="5">
    <source>
        <dbReference type="ARBA" id="ARBA00023239"/>
    </source>
</evidence>
<proteinExistence type="inferred from homology"/>
<dbReference type="GO" id="GO:0071244">
    <property type="term" value="P:cellular response to carbon dioxide"/>
    <property type="evidence" value="ECO:0007669"/>
    <property type="project" value="TreeGrafter"/>
</dbReference>
<evidence type="ECO:0000256" key="2">
    <source>
        <dbReference type="ARBA" id="ARBA00012925"/>
    </source>
</evidence>
<dbReference type="AlphaFoldDB" id="A0A0F8UE12"/>